<organism evidence="1 2">
    <name type="scientific">Comamonas suwonensis</name>
    <dbReference type="NCBI Taxonomy" id="2606214"/>
    <lineage>
        <taxon>Bacteria</taxon>
        <taxon>Pseudomonadati</taxon>
        <taxon>Pseudomonadota</taxon>
        <taxon>Betaproteobacteria</taxon>
        <taxon>Burkholderiales</taxon>
        <taxon>Comamonadaceae</taxon>
        <taxon>Comamonas</taxon>
    </lineage>
</organism>
<dbReference type="RefSeq" id="WP_198462399.1">
    <property type="nucleotide sequence ID" value="NZ_JABBCQ020000038.1"/>
</dbReference>
<dbReference type="Proteomes" id="UP000530032">
    <property type="component" value="Unassembled WGS sequence"/>
</dbReference>
<dbReference type="AlphaFoldDB" id="A0A843BFY0"/>
<proteinExistence type="predicted"/>
<reference evidence="1" key="1">
    <citation type="submission" date="2020-12" db="EMBL/GenBank/DDBJ databases">
        <title>Comamonas sp. nov., isolated from stream water.</title>
        <authorList>
            <person name="Park K.-H."/>
        </authorList>
    </citation>
    <scope>NUCLEOTIDE SEQUENCE</scope>
    <source>
        <strain evidence="1">EJ-4</strain>
    </source>
</reference>
<gene>
    <name evidence="1" type="ORF">HF327_021545</name>
</gene>
<comment type="caution">
    <text evidence="1">The sequence shown here is derived from an EMBL/GenBank/DDBJ whole genome shotgun (WGS) entry which is preliminary data.</text>
</comment>
<protein>
    <submittedName>
        <fullName evidence="1">Uncharacterized protein</fullName>
    </submittedName>
</protein>
<dbReference type="InterPro" id="IPR010985">
    <property type="entry name" value="Ribbon_hlx_hlx"/>
</dbReference>
<sequence>MALTVKPLNKVRESVPVKEVAKPSQAELVRVNLEVEKETRQHWRMEAIKRGLSLKELIQQAMEAHLK</sequence>
<dbReference type="GO" id="GO:0006355">
    <property type="term" value="P:regulation of DNA-templated transcription"/>
    <property type="evidence" value="ECO:0007669"/>
    <property type="project" value="InterPro"/>
</dbReference>
<evidence type="ECO:0000313" key="1">
    <source>
        <dbReference type="EMBL" id="MBI1627057.1"/>
    </source>
</evidence>
<keyword evidence="2" id="KW-1185">Reference proteome</keyword>
<name>A0A843BFY0_9BURK</name>
<dbReference type="EMBL" id="JABBCQ020000038">
    <property type="protein sequence ID" value="MBI1627057.1"/>
    <property type="molecule type" value="Genomic_DNA"/>
</dbReference>
<evidence type="ECO:0000313" key="2">
    <source>
        <dbReference type="Proteomes" id="UP000530032"/>
    </source>
</evidence>
<accession>A0A843BFY0</accession>
<dbReference type="SUPFAM" id="SSF47598">
    <property type="entry name" value="Ribbon-helix-helix"/>
    <property type="match status" value="1"/>
</dbReference>